<feature type="compositionally biased region" description="Low complexity" evidence="1">
    <location>
        <begin position="19"/>
        <end position="28"/>
    </location>
</feature>
<evidence type="ECO:0000256" key="1">
    <source>
        <dbReference type="SAM" id="MobiDB-lite"/>
    </source>
</evidence>
<feature type="compositionally biased region" description="Polar residues" evidence="1">
    <location>
        <begin position="1"/>
        <end position="11"/>
    </location>
</feature>
<feature type="region of interest" description="Disordered" evidence="1">
    <location>
        <begin position="1"/>
        <end position="62"/>
    </location>
</feature>
<evidence type="ECO:0000313" key="3">
    <source>
        <dbReference type="Proteomes" id="UP001162640"/>
    </source>
</evidence>
<feature type="compositionally biased region" description="Basic residues" evidence="1">
    <location>
        <begin position="29"/>
        <end position="42"/>
    </location>
</feature>
<gene>
    <name evidence="2" type="ORF">TL16_g01029</name>
</gene>
<dbReference type="Proteomes" id="UP001162640">
    <property type="component" value="Unassembled WGS sequence"/>
</dbReference>
<protein>
    <submittedName>
        <fullName evidence="2">Uncharacterized protein</fullName>
    </submittedName>
</protein>
<dbReference type="AlphaFoldDB" id="A0A9W7DRD7"/>
<reference evidence="3" key="1">
    <citation type="journal article" date="2023" name="Commun. Biol.">
        <title>Genome analysis of Parmales, the sister group of diatoms, reveals the evolutionary specialization of diatoms from phago-mixotrophs to photoautotrophs.</title>
        <authorList>
            <person name="Ban H."/>
            <person name="Sato S."/>
            <person name="Yoshikawa S."/>
            <person name="Yamada K."/>
            <person name="Nakamura Y."/>
            <person name="Ichinomiya M."/>
            <person name="Sato N."/>
            <person name="Blanc-Mathieu R."/>
            <person name="Endo H."/>
            <person name="Kuwata A."/>
            <person name="Ogata H."/>
        </authorList>
    </citation>
    <scope>NUCLEOTIDE SEQUENCE [LARGE SCALE GENOMIC DNA]</scope>
</reference>
<name>A0A9W7DRD7_9STRA</name>
<dbReference type="EMBL" id="BLQM01000021">
    <property type="protein sequence ID" value="GMH51515.1"/>
    <property type="molecule type" value="Genomic_DNA"/>
</dbReference>
<accession>A0A9W7DRD7</accession>
<proteinExistence type="predicted"/>
<evidence type="ECO:0000313" key="2">
    <source>
        <dbReference type="EMBL" id="GMH51515.1"/>
    </source>
</evidence>
<sequence>MFKKSSTQKENMPTRLPLSPVSSNTSRSRFSRSARKAKRSVKKGTSVVFTSKSKSPLARRGSEEFDGKILEDFQFEMPLDVEEEMAGAIARRQVGVGVGGLGGEVEVGGVDDAPIISKTNSFSAADAQRVITKGVVQQERERLARLEAENAAVSPKKTNATTMSMGPPPPKPATSPPLPPPSTPPAEVDANVHHHYTHAMATPLSVSMANDTSSLVTSLKTVTTSTMDRLRAIGETVGGAASGWEYVISVRYEVERSSNNLNVGVAFFATRFLQGSLRSPLVAGSVLSPKGASSAKTQTMAVVELPTYPPTPPQGTNPIKSGYSLDISSIVGRAPNAPHSPSGFLTGKPKPQLSPLRTNARSSNGKAMTPVRSSTKRRY</sequence>
<feature type="compositionally biased region" description="Pro residues" evidence="1">
    <location>
        <begin position="166"/>
        <end position="184"/>
    </location>
</feature>
<feature type="region of interest" description="Disordered" evidence="1">
    <location>
        <begin position="336"/>
        <end position="379"/>
    </location>
</feature>
<feature type="compositionally biased region" description="Polar residues" evidence="1">
    <location>
        <begin position="355"/>
        <end position="366"/>
    </location>
</feature>
<organism evidence="2 3">
    <name type="scientific">Triparma laevis f. inornata</name>
    <dbReference type="NCBI Taxonomy" id="1714386"/>
    <lineage>
        <taxon>Eukaryota</taxon>
        <taxon>Sar</taxon>
        <taxon>Stramenopiles</taxon>
        <taxon>Ochrophyta</taxon>
        <taxon>Bolidophyceae</taxon>
        <taxon>Parmales</taxon>
        <taxon>Triparmaceae</taxon>
        <taxon>Triparma</taxon>
    </lineage>
</organism>
<feature type="region of interest" description="Disordered" evidence="1">
    <location>
        <begin position="149"/>
        <end position="189"/>
    </location>
</feature>
<comment type="caution">
    <text evidence="2">The sequence shown here is derived from an EMBL/GenBank/DDBJ whole genome shotgun (WGS) entry which is preliminary data.</text>
</comment>